<dbReference type="STRING" id="695939.SAMN00790413_06320"/>
<dbReference type="CDD" id="cd17557">
    <property type="entry name" value="REC_Rcp-like"/>
    <property type="match status" value="1"/>
</dbReference>
<evidence type="ECO:0000313" key="3">
    <source>
        <dbReference type="EMBL" id="SMB97063.1"/>
    </source>
</evidence>
<dbReference type="SUPFAM" id="SSF52172">
    <property type="entry name" value="CheY-like"/>
    <property type="match status" value="1"/>
</dbReference>
<dbReference type="InterPro" id="IPR052893">
    <property type="entry name" value="TCS_response_regulator"/>
</dbReference>
<proteinExistence type="predicted"/>
<evidence type="ECO:0000313" key="4">
    <source>
        <dbReference type="Proteomes" id="UP000192582"/>
    </source>
</evidence>
<dbReference type="RefSeq" id="WP_084051160.1">
    <property type="nucleotide sequence ID" value="NZ_FWWU01000010.1"/>
</dbReference>
<dbReference type="GO" id="GO:0003677">
    <property type="term" value="F:DNA binding"/>
    <property type="evidence" value="ECO:0007669"/>
    <property type="project" value="UniProtKB-KW"/>
</dbReference>
<keyword evidence="4" id="KW-1185">Reference proteome</keyword>
<accession>A0A1W1VUW9</accession>
<reference evidence="3 4" key="1">
    <citation type="submission" date="2017-04" db="EMBL/GenBank/DDBJ databases">
        <authorList>
            <person name="Afonso C.L."/>
            <person name="Miller P.J."/>
            <person name="Scott M.A."/>
            <person name="Spackman E."/>
            <person name="Goraichik I."/>
            <person name="Dimitrov K.M."/>
            <person name="Suarez D.L."/>
            <person name="Swayne D.E."/>
        </authorList>
    </citation>
    <scope>NUCLEOTIDE SEQUENCE [LARGE SCALE GENOMIC DNA]</scope>
    <source>
        <strain evidence="3 4">KR-140</strain>
    </source>
</reference>
<evidence type="ECO:0000256" key="1">
    <source>
        <dbReference type="PROSITE-ProRule" id="PRU00169"/>
    </source>
</evidence>
<dbReference type="Gene3D" id="3.40.50.2300">
    <property type="match status" value="1"/>
</dbReference>
<dbReference type="EMBL" id="FWWU01000010">
    <property type="protein sequence ID" value="SMB97063.1"/>
    <property type="molecule type" value="Genomic_DNA"/>
</dbReference>
<protein>
    <submittedName>
        <fullName evidence="3">Response regulator containing a CheY-like receiver domain and an HTH DNA-binding domain</fullName>
    </submittedName>
</protein>
<dbReference type="PROSITE" id="PS50110">
    <property type="entry name" value="RESPONSE_REGULATORY"/>
    <property type="match status" value="1"/>
</dbReference>
<feature type="domain" description="Response regulatory" evidence="2">
    <location>
        <begin position="3"/>
        <end position="128"/>
    </location>
</feature>
<organism evidence="3 4">
    <name type="scientific">Deinococcus hopiensis KR-140</name>
    <dbReference type="NCBI Taxonomy" id="695939"/>
    <lineage>
        <taxon>Bacteria</taxon>
        <taxon>Thermotogati</taxon>
        <taxon>Deinococcota</taxon>
        <taxon>Deinococci</taxon>
        <taxon>Deinococcales</taxon>
        <taxon>Deinococcaceae</taxon>
        <taxon>Deinococcus</taxon>
    </lineage>
</organism>
<keyword evidence="3" id="KW-0238">DNA-binding</keyword>
<sequence>MTDVLLVEDHGADVELVREAVASFEGEVTLHVVQDGDEALRFLRRVGAYAGVSPVQLVLLDANTPRMNACQVLTELRADAATRELPVVVFSSSARLKDIQACTEAGASGYAVTPSDFLGFVMVVHGFLQDWRKAVAHPDGLTDLPRR</sequence>
<dbReference type="SMART" id="SM00448">
    <property type="entry name" value="REC"/>
    <property type="match status" value="1"/>
</dbReference>
<name>A0A1W1VUW9_9DEIO</name>
<dbReference type="InterPro" id="IPR001789">
    <property type="entry name" value="Sig_transdc_resp-reg_receiver"/>
</dbReference>
<dbReference type="OrthoDB" id="109585at2"/>
<dbReference type="InterPro" id="IPR011006">
    <property type="entry name" value="CheY-like_superfamily"/>
</dbReference>
<dbReference type="GO" id="GO:0000160">
    <property type="term" value="P:phosphorelay signal transduction system"/>
    <property type="evidence" value="ECO:0007669"/>
    <property type="project" value="InterPro"/>
</dbReference>
<dbReference type="Pfam" id="PF00072">
    <property type="entry name" value="Response_reg"/>
    <property type="match status" value="1"/>
</dbReference>
<feature type="modified residue" description="4-aspartylphosphate" evidence="1">
    <location>
        <position position="61"/>
    </location>
</feature>
<gene>
    <name evidence="3" type="ORF">SAMN00790413_06320</name>
</gene>
<dbReference type="AlphaFoldDB" id="A0A1W1VUW9"/>
<keyword evidence="1" id="KW-0597">Phosphoprotein</keyword>
<dbReference type="PANTHER" id="PTHR44520:SF2">
    <property type="entry name" value="RESPONSE REGULATOR RCP1"/>
    <property type="match status" value="1"/>
</dbReference>
<dbReference type="Proteomes" id="UP000192582">
    <property type="component" value="Unassembled WGS sequence"/>
</dbReference>
<evidence type="ECO:0000259" key="2">
    <source>
        <dbReference type="PROSITE" id="PS50110"/>
    </source>
</evidence>
<dbReference type="PANTHER" id="PTHR44520">
    <property type="entry name" value="RESPONSE REGULATOR RCP1-RELATED"/>
    <property type="match status" value="1"/>
</dbReference>